<reference evidence="12" key="1">
    <citation type="submission" date="2017-01" db="EMBL/GenBank/DDBJ databases">
        <authorList>
            <person name="Varghese N."/>
            <person name="Submissions S."/>
        </authorList>
    </citation>
    <scope>NUCLEOTIDE SEQUENCE [LARGE SCALE GENOMIC DNA]</scope>
    <source>
        <strain evidence="12">DSM 29430</strain>
    </source>
</reference>
<feature type="transmembrane region" description="Helical" evidence="9">
    <location>
        <begin position="60"/>
        <end position="79"/>
    </location>
</feature>
<feature type="domain" description="Tripartite ATP-independent periplasmic transporters DctQ component" evidence="10">
    <location>
        <begin position="37"/>
        <end position="165"/>
    </location>
</feature>
<keyword evidence="7 9" id="KW-0472">Membrane</keyword>
<evidence type="ECO:0000256" key="6">
    <source>
        <dbReference type="ARBA" id="ARBA00022989"/>
    </source>
</evidence>
<accession>A0A1N7KRW5</accession>
<keyword evidence="5 9" id="KW-0812">Transmembrane</keyword>
<protein>
    <recommendedName>
        <fullName evidence="9">TRAP transporter small permease protein</fullName>
    </recommendedName>
</protein>
<evidence type="ECO:0000256" key="3">
    <source>
        <dbReference type="ARBA" id="ARBA00022475"/>
    </source>
</evidence>
<sequence length="180" mass="19404">MTKTDSTSHTRALYRRVDGAVTRIERLLAGGLLLLAVAIILVDILLRATIAYALPWAGEATRYAIIWLVFIASGIGARHGAHISIDFLAEMASRKVAIQIARTGAVISAGTCILLTVFGVQLTTQMRAFGQTSPSLEWPMWIIYLSVPIGAALMALRFTQSAFELSDTEEARSKVALSAA</sequence>
<comment type="similarity">
    <text evidence="8 9">Belongs to the TRAP transporter small permease family.</text>
</comment>
<name>A0A1N7KRW5_9RHOB</name>
<keyword evidence="12" id="KW-1185">Reference proteome</keyword>
<evidence type="ECO:0000259" key="10">
    <source>
        <dbReference type="Pfam" id="PF04290"/>
    </source>
</evidence>
<dbReference type="GO" id="GO:0015740">
    <property type="term" value="P:C4-dicarboxylate transport"/>
    <property type="evidence" value="ECO:0007669"/>
    <property type="project" value="TreeGrafter"/>
</dbReference>
<evidence type="ECO:0000256" key="4">
    <source>
        <dbReference type="ARBA" id="ARBA00022519"/>
    </source>
</evidence>
<dbReference type="InterPro" id="IPR007387">
    <property type="entry name" value="TRAP_DctQ"/>
</dbReference>
<comment type="subunit">
    <text evidence="9">The complex comprises the extracytoplasmic solute receptor protein and the two transmembrane proteins.</text>
</comment>
<evidence type="ECO:0000313" key="11">
    <source>
        <dbReference type="EMBL" id="SIS64295.1"/>
    </source>
</evidence>
<dbReference type="AlphaFoldDB" id="A0A1N7KRW5"/>
<dbReference type="GO" id="GO:0022857">
    <property type="term" value="F:transmembrane transporter activity"/>
    <property type="evidence" value="ECO:0007669"/>
    <property type="project" value="UniProtKB-UniRule"/>
</dbReference>
<proteinExistence type="inferred from homology"/>
<evidence type="ECO:0000313" key="12">
    <source>
        <dbReference type="Proteomes" id="UP000186684"/>
    </source>
</evidence>
<evidence type="ECO:0000256" key="7">
    <source>
        <dbReference type="ARBA" id="ARBA00023136"/>
    </source>
</evidence>
<dbReference type="Proteomes" id="UP000186684">
    <property type="component" value="Unassembled WGS sequence"/>
</dbReference>
<keyword evidence="4 9" id="KW-0997">Cell inner membrane</keyword>
<dbReference type="EMBL" id="FTOQ01000002">
    <property type="protein sequence ID" value="SIS64295.1"/>
    <property type="molecule type" value="Genomic_DNA"/>
</dbReference>
<keyword evidence="3" id="KW-1003">Cell membrane</keyword>
<dbReference type="GO" id="GO:0005886">
    <property type="term" value="C:plasma membrane"/>
    <property type="evidence" value="ECO:0007669"/>
    <property type="project" value="UniProtKB-SubCell"/>
</dbReference>
<dbReference type="Pfam" id="PF04290">
    <property type="entry name" value="DctQ"/>
    <property type="match status" value="1"/>
</dbReference>
<comment type="subcellular location">
    <subcellularLocation>
        <location evidence="1 9">Cell inner membrane</location>
        <topology evidence="1 9">Multi-pass membrane protein</topology>
    </subcellularLocation>
</comment>
<dbReference type="InterPro" id="IPR055348">
    <property type="entry name" value="DctQ"/>
</dbReference>
<feature type="transmembrane region" description="Helical" evidence="9">
    <location>
        <begin position="138"/>
        <end position="156"/>
    </location>
</feature>
<feature type="transmembrane region" description="Helical" evidence="9">
    <location>
        <begin position="100"/>
        <end position="118"/>
    </location>
</feature>
<gene>
    <name evidence="11" type="ORF">SAMN05421759_10210</name>
</gene>
<dbReference type="OrthoDB" id="7843639at2"/>
<evidence type="ECO:0000256" key="1">
    <source>
        <dbReference type="ARBA" id="ARBA00004429"/>
    </source>
</evidence>
<evidence type="ECO:0000256" key="9">
    <source>
        <dbReference type="RuleBase" id="RU369079"/>
    </source>
</evidence>
<keyword evidence="6 9" id="KW-1133">Transmembrane helix</keyword>
<evidence type="ECO:0000256" key="8">
    <source>
        <dbReference type="ARBA" id="ARBA00038436"/>
    </source>
</evidence>
<evidence type="ECO:0000256" key="5">
    <source>
        <dbReference type="ARBA" id="ARBA00022692"/>
    </source>
</evidence>
<organism evidence="11 12">
    <name type="scientific">Roseivivax lentus</name>
    <dbReference type="NCBI Taxonomy" id="633194"/>
    <lineage>
        <taxon>Bacteria</taxon>
        <taxon>Pseudomonadati</taxon>
        <taxon>Pseudomonadota</taxon>
        <taxon>Alphaproteobacteria</taxon>
        <taxon>Rhodobacterales</taxon>
        <taxon>Roseobacteraceae</taxon>
        <taxon>Roseivivax</taxon>
    </lineage>
</organism>
<dbReference type="STRING" id="633194.SAMN05421759_10210"/>
<feature type="transmembrane region" description="Helical" evidence="9">
    <location>
        <begin position="32"/>
        <end position="54"/>
    </location>
</feature>
<keyword evidence="2 9" id="KW-0813">Transport</keyword>
<evidence type="ECO:0000256" key="2">
    <source>
        <dbReference type="ARBA" id="ARBA00022448"/>
    </source>
</evidence>
<dbReference type="RefSeq" id="WP_076445190.1">
    <property type="nucleotide sequence ID" value="NZ_FTOQ01000002.1"/>
</dbReference>
<comment type="function">
    <text evidence="9">Part of the tripartite ATP-independent periplasmic (TRAP) transport system.</text>
</comment>
<dbReference type="PANTHER" id="PTHR35011:SF2">
    <property type="entry name" value="2,3-DIKETO-L-GULONATE TRAP TRANSPORTER SMALL PERMEASE PROTEIN YIAM"/>
    <property type="match status" value="1"/>
</dbReference>
<dbReference type="PANTHER" id="PTHR35011">
    <property type="entry name" value="2,3-DIKETO-L-GULONATE TRAP TRANSPORTER SMALL PERMEASE PROTEIN YIAM"/>
    <property type="match status" value="1"/>
</dbReference>